<name>A0A839UKK6_9HYPH</name>
<protein>
    <submittedName>
        <fullName evidence="2">Uncharacterized protein</fullName>
    </submittedName>
</protein>
<evidence type="ECO:0000256" key="1">
    <source>
        <dbReference type="SAM" id="MobiDB-lite"/>
    </source>
</evidence>
<comment type="caution">
    <text evidence="2">The sequence shown here is derived from an EMBL/GenBank/DDBJ whole genome shotgun (WGS) entry which is preliminary data.</text>
</comment>
<dbReference type="EMBL" id="JACHXN010000029">
    <property type="protein sequence ID" value="MBB3149262.1"/>
    <property type="molecule type" value="Genomic_DNA"/>
</dbReference>
<organism evidence="2 3">
    <name type="scientific">Phyllobacterium trifolii</name>
    <dbReference type="NCBI Taxonomy" id="300193"/>
    <lineage>
        <taxon>Bacteria</taxon>
        <taxon>Pseudomonadati</taxon>
        <taxon>Pseudomonadota</taxon>
        <taxon>Alphaproteobacteria</taxon>
        <taxon>Hyphomicrobiales</taxon>
        <taxon>Phyllobacteriaceae</taxon>
        <taxon>Phyllobacterium</taxon>
    </lineage>
</organism>
<dbReference type="Proteomes" id="UP000554520">
    <property type="component" value="Unassembled WGS sequence"/>
</dbReference>
<dbReference type="AlphaFoldDB" id="A0A839UKK6"/>
<proteinExistence type="predicted"/>
<gene>
    <name evidence="2" type="ORF">FHS21_005714</name>
</gene>
<sequence length="94" mass="10150">MRKEYLAAMGVLLMTGNVFAMENGRYAGKMDGNGAKGRLVSPKEVISVSASAQRAAQATEAENLPRRARTVGLQHSAIQDKSARFPSRKRAIDS</sequence>
<feature type="region of interest" description="Disordered" evidence="1">
    <location>
        <begin position="57"/>
        <end position="94"/>
    </location>
</feature>
<evidence type="ECO:0000313" key="2">
    <source>
        <dbReference type="EMBL" id="MBB3149262.1"/>
    </source>
</evidence>
<accession>A0A839UKK6</accession>
<evidence type="ECO:0000313" key="3">
    <source>
        <dbReference type="Proteomes" id="UP000554520"/>
    </source>
</evidence>
<reference evidence="2 3" key="1">
    <citation type="submission" date="2020-08" db="EMBL/GenBank/DDBJ databases">
        <title>Genomic Encyclopedia of Type Strains, Phase III (KMG-III): the genomes of soil and plant-associated and newly described type strains.</title>
        <authorList>
            <person name="Whitman W."/>
        </authorList>
    </citation>
    <scope>NUCLEOTIDE SEQUENCE [LARGE SCALE GENOMIC DNA]</scope>
    <source>
        <strain evidence="2 3">CECT 7015</strain>
    </source>
</reference>
<keyword evidence="3" id="KW-1185">Reference proteome</keyword>